<dbReference type="PANTHER" id="PTHR23542">
    <property type="match status" value="1"/>
</dbReference>
<feature type="transmembrane region" description="Helical" evidence="1">
    <location>
        <begin position="286"/>
        <end position="303"/>
    </location>
</feature>
<protein>
    <submittedName>
        <fullName evidence="2">MFS family permease</fullName>
    </submittedName>
</protein>
<dbReference type="Proteomes" id="UP000540656">
    <property type="component" value="Unassembled WGS sequence"/>
</dbReference>
<name>A0A7Y9S131_9ACTN</name>
<feature type="transmembrane region" description="Helical" evidence="1">
    <location>
        <begin position="216"/>
        <end position="236"/>
    </location>
</feature>
<dbReference type="PANTHER" id="PTHR23542:SF1">
    <property type="entry name" value="MAJOR FACILITATOR SUPERFAMILY (MFS) PROFILE DOMAIN-CONTAINING PROTEIN"/>
    <property type="match status" value="1"/>
</dbReference>
<dbReference type="RefSeq" id="WP_179501389.1">
    <property type="nucleotide sequence ID" value="NZ_JACCAA010000001.1"/>
</dbReference>
<feature type="transmembrane region" description="Helical" evidence="1">
    <location>
        <begin position="342"/>
        <end position="362"/>
    </location>
</feature>
<evidence type="ECO:0000256" key="1">
    <source>
        <dbReference type="SAM" id="Phobius"/>
    </source>
</evidence>
<dbReference type="EMBL" id="JACCAA010000001">
    <property type="protein sequence ID" value="NYG58208.1"/>
    <property type="molecule type" value="Genomic_DNA"/>
</dbReference>
<keyword evidence="1" id="KW-0472">Membrane</keyword>
<organism evidence="2 3">
    <name type="scientific">Nocardioides daedukensis</name>
    <dbReference type="NCBI Taxonomy" id="634462"/>
    <lineage>
        <taxon>Bacteria</taxon>
        <taxon>Bacillati</taxon>
        <taxon>Actinomycetota</taxon>
        <taxon>Actinomycetes</taxon>
        <taxon>Propionibacteriales</taxon>
        <taxon>Nocardioidaceae</taxon>
        <taxon>Nocardioides</taxon>
    </lineage>
</organism>
<keyword evidence="3" id="KW-1185">Reference proteome</keyword>
<accession>A0A7Y9S131</accession>
<keyword evidence="1" id="KW-1133">Transmembrane helix</keyword>
<feature type="transmembrane region" description="Helical" evidence="1">
    <location>
        <begin position="176"/>
        <end position="195"/>
    </location>
</feature>
<comment type="caution">
    <text evidence="2">The sequence shown here is derived from an EMBL/GenBank/DDBJ whole genome shotgun (WGS) entry which is preliminary data.</text>
</comment>
<dbReference type="Gene3D" id="1.20.1250.20">
    <property type="entry name" value="MFS general substrate transporter like domains"/>
    <property type="match status" value="2"/>
</dbReference>
<dbReference type="SUPFAM" id="SSF103473">
    <property type="entry name" value="MFS general substrate transporter"/>
    <property type="match status" value="1"/>
</dbReference>
<dbReference type="AlphaFoldDB" id="A0A7Y9S131"/>
<keyword evidence="1" id="KW-0812">Transmembrane</keyword>
<reference evidence="2 3" key="1">
    <citation type="submission" date="2020-07" db="EMBL/GenBank/DDBJ databases">
        <title>Sequencing the genomes of 1000 actinobacteria strains.</title>
        <authorList>
            <person name="Klenk H.-P."/>
        </authorList>
    </citation>
    <scope>NUCLEOTIDE SEQUENCE [LARGE SCALE GENOMIC DNA]</scope>
    <source>
        <strain evidence="2 3">DSM 23819</strain>
    </source>
</reference>
<dbReference type="GO" id="GO:0022857">
    <property type="term" value="F:transmembrane transporter activity"/>
    <property type="evidence" value="ECO:0007669"/>
    <property type="project" value="InterPro"/>
</dbReference>
<feature type="transmembrane region" description="Helical" evidence="1">
    <location>
        <begin position="17"/>
        <end position="41"/>
    </location>
</feature>
<feature type="transmembrane region" description="Helical" evidence="1">
    <location>
        <begin position="80"/>
        <end position="99"/>
    </location>
</feature>
<dbReference type="Pfam" id="PF07690">
    <property type="entry name" value="MFS_1"/>
    <property type="match status" value="1"/>
</dbReference>
<evidence type="ECO:0000313" key="3">
    <source>
        <dbReference type="Proteomes" id="UP000540656"/>
    </source>
</evidence>
<dbReference type="InterPro" id="IPR011701">
    <property type="entry name" value="MFS"/>
</dbReference>
<gene>
    <name evidence="2" type="ORF">BJ980_001131</name>
</gene>
<feature type="transmembrane region" description="Helical" evidence="1">
    <location>
        <begin position="47"/>
        <end position="68"/>
    </location>
</feature>
<feature type="transmembrane region" description="Helical" evidence="1">
    <location>
        <begin position="256"/>
        <end position="274"/>
    </location>
</feature>
<evidence type="ECO:0000313" key="2">
    <source>
        <dbReference type="EMBL" id="NYG58208.1"/>
    </source>
</evidence>
<dbReference type="InterPro" id="IPR036259">
    <property type="entry name" value="MFS_trans_sf"/>
</dbReference>
<feature type="transmembrane region" description="Helical" evidence="1">
    <location>
        <begin position="374"/>
        <end position="396"/>
    </location>
</feature>
<feature type="transmembrane region" description="Helical" evidence="1">
    <location>
        <begin position="309"/>
        <end position="330"/>
    </location>
</feature>
<proteinExistence type="predicted"/>
<sequence length="415" mass="42196">MSPLAGYKRLFRLTGPLYVVVGFLARLPLAMSQLGVLLLVAGMTDSYGAGGACAGALAIANAVGAPFWGNLADRIGQRPVVLVQSLAGAAALAVLLVTTHAGVPWAWSAVASAAAGLLMPQVGPMARVRWRPITSRSENQTRLVDIAFSYEGAADEASFVLGPALIGLGVSLASPTFALSSAAVVLAVFGAWFALHPTATHAHASRETGDHSGIRLLTPALVLLCTSQLVIGTVFGSVQTGTSVLATDVGQPGLTGYFHALLGVGSVIAGLCITMLPESFALPARLRWFAVTLLVLATPLLVVDSLAVLAPVLLVLGISIAPYMITTFTLGERITHRSRTSAAMTLLAAATGLGYAIGAGIAGQLADWGGQTPAFAVTVGAGVVAILVSWGGSSVVTRSEEAAASRSQPSPVDSA</sequence>